<name>A0A367ZKC4_9BACT</name>
<proteinExistence type="predicted"/>
<accession>A0A367ZKC4</accession>
<evidence type="ECO:0000313" key="2">
    <source>
        <dbReference type="Proteomes" id="UP000252355"/>
    </source>
</evidence>
<organism evidence="1 2">
    <name type="scientific">Candidatus Ozemobacter sibiricus</name>
    <dbReference type="NCBI Taxonomy" id="2268124"/>
    <lineage>
        <taxon>Bacteria</taxon>
        <taxon>Candidatus Ozemobacteria</taxon>
        <taxon>Candidatus Ozemobacterales</taxon>
        <taxon>Candidatus Ozemobacteraceae</taxon>
        <taxon>Candidatus Ozemobacter</taxon>
    </lineage>
</organism>
<comment type="caution">
    <text evidence="1">The sequence shown here is derived from an EMBL/GenBank/DDBJ whole genome shotgun (WGS) entry which is preliminary data.</text>
</comment>
<reference evidence="1 2" key="1">
    <citation type="submission" date="2018-05" db="EMBL/GenBank/DDBJ databases">
        <title>A metagenomic window into the 2 km-deep terrestrial subsurface aquifer revealed taxonomically and functionally diverse microbial community comprising novel uncultured bacterial lineages.</title>
        <authorList>
            <person name="Kadnikov V.V."/>
            <person name="Mardanov A.V."/>
            <person name="Beletsky A.V."/>
            <person name="Banks D."/>
            <person name="Pimenov N.V."/>
            <person name="Frank Y.A."/>
            <person name="Karnachuk O.V."/>
            <person name="Ravin N.V."/>
        </authorList>
    </citation>
    <scope>NUCLEOTIDE SEQUENCE [LARGE SCALE GENOMIC DNA]</scope>
    <source>
        <strain evidence="1">BY5</strain>
    </source>
</reference>
<sequence length="127" mass="14735">MKAPAGPEGLFGRSIFEVERLLRTYGARPYSYAFGKYSRMSFSVYFLTLLFDRNRKLGGVIVSPKPPFTKVEPQVQQFLLKVFLASADLSKFQTVMGQNRLEIWFEDNRRFGQSILEALDRQEKTLR</sequence>
<dbReference type="EMBL" id="QOQW01000032">
    <property type="protein sequence ID" value="RCK77842.1"/>
    <property type="molecule type" value="Genomic_DNA"/>
</dbReference>
<protein>
    <submittedName>
        <fullName evidence="1">Uncharacterized protein</fullName>
    </submittedName>
</protein>
<dbReference type="AlphaFoldDB" id="A0A367ZKC4"/>
<evidence type="ECO:0000313" key="1">
    <source>
        <dbReference type="EMBL" id="RCK77842.1"/>
    </source>
</evidence>
<dbReference type="Proteomes" id="UP000252355">
    <property type="component" value="Unassembled WGS sequence"/>
</dbReference>
<gene>
    <name evidence="1" type="ORF">OZSIB_2611</name>
</gene>